<dbReference type="EMBL" id="JAMYWD010000317">
    <property type="protein sequence ID" value="KAJ4949809.1"/>
    <property type="molecule type" value="Genomic_DNA"/>
</dbReference>
<dbReference type="Proteomes" id="UP001141806">
    <property type="component" value="Unassembled WGS sequence"/>
</dbReference>
<proteinExistence type="predicted"/>
<dbReference type="GO" id="GO:0003723">
    <property type="term" value="F:RNA binding"/>
    <property type="evidence" value="ECO:0007669"/>
    <property type="project" value="TreeGrafter"/>
</dbReference>
<dbReference type="InterPro" id="IPR041591">
    <property type="entry name" value="OCRE"/>
</dbReference>
<accession>A0A9Q0GQB4</accession>
<dbReference type="GO" id="GO:0005634">
    <property type="term" value="C:nucleus"/>
    <property type="evidence" value="ECO:0007669"/>
    <property type="project" value="UniProtKB-SubCell"/>
</dbReference>
<dbReference type="PANTHER" id="PTHR13948:SF3">
    <property type="entry name" value="FI21118P1"/>
    <property type="match status" value="1"/>
</dbReference>
<name>A0A9Q0GQB4_9MAGN</name>
<protein>
    <recommendedName>
        <fullName evidence="4">OCRE domain-containing protein</fullName>
    </recommendedName>
</protein>
<feature type="domain" description="OCRE" evidence="4">
    <location>
        <begin position="105"/>
        <end position="143"/>
    </location>
</feature>
<dbReference type="Pfam" id="PF17780">
    <property type="entry name" value="OCRE"/>
    <property type="match status" value="1"/>
</dbReference>
<comment type="subcellular location">
    <subcellularLocation>
        <location evidence="1">Nucleus</location>
    </subcellularLocation>
</comment>
<dbReference type="OrthoDB" id="2538319at2759"/>
<evidence type="ECO:0000313" key="6">
    <source>
        <dbReference type="Proteomes" id="UP001141806"/>
    </source>
</evidence>
<reference evidence="5" key="1">
    <citation type="journal article" date="2023" name="Plant J.">
        <title>The genome of the king protea, Protea cynaroides.</title>
        <authorList>
            <person name="Chang J."/>
            <person name="Duong T.A."/>
            <person name="Schoeman C."/>
            <person name="Ma X."/>
            <person name="Roodt D."/>
            <person name="Barker N."/>
            <person name="Li Z."/>
            <person name="Van de Peer Y."/>
            <person name="Mizrachi E."/>
        </authorList>
    </citation>
    <scope>NUCLEOTIDE SEQUENCE</scope>
    <source>
        <tissue evidence="5">Young leaves</tissue>
    </source>
</reference>
<comment type="caution">
    <text evidence="5">The sequence shown here is derived from an EMBL/GenBank/DDBJ whole genome shotgun (WGS) entry which is preliminary data.</text>
</comment>
<feature type="region of interest" description="Disordered" evidence="3">
    <location>
        <begin position="79"/>
        <end position="105"/>
    </location>
</feature>
<organism evidence="5 6">
    <name type="scientific">Protea cynaroides</name>
    <dbReference type="NCBI Taxonomy" id="273540"/>
    <lineage>
        <taxon>Eukaryota</taxon>
        <taxon>Viridiplantae</taxon>
        <taxon>Streptophyta</taxon>
        <taxon>Embryophyta</taxon>
        <taxon>Tracheophyta</taxon>
        <taxon>Spermatophyta</taxon>
        <taxon>Magnoliopsida</taxon>
        <taxon>Proteales</taxon>
        <taxon>Proteaceae</taxon>
        <taxon>Protea</taxon>
    </lineage>
</organism>
<dbReference type="GO" id="GO:0000398">
    <property type="term" value="P:mRNA splicing, via spliceosome"/>
    <property type="evidence" value="ECO:0007669"/>
    <property type="project" value="TreeGrafter"/>
</dbReference>
<keyword evidence="6" id="KW-1185">Reference proteome</keyword>
<dbReference type="AlphaFoldDB" id="A0A9Q0GQB4"/>
<dbReference type="PANTHER" id="PTHR13948">
    <property type="entry name" value="RNA-BINDING PROTEIN"/>
    <property type="match status" value="1"/>
</dbReference>
<gene>
    <name evidence="5" type="ORF">NE237_014319</name>
</gene>
<evidence type="ECO:0000256" key="3">
    <source>
        <dbReference type="SAM" id="MobiDB-lite"/>
    </source>
</evidence>
<feature type="compositionally biased region" description="Basic and acidic residues" evidence="3">
    <location>
        <begin position="79"/>
        <end position="99"/>
    </location>
</feature>
<sequence length="243" mass="27923">MGKSWKLASSLKLKEYGPTCEAKIDYPLVGLFLNQSIWVLVYGIRLSHWILIRSGLVEDCGVGLDLMLYDAVGWEPKEYNPDDKQSTSGQEQKRCDAGQKDGSAPQSGFVWDEASGYYYDATFRFYYDGNAGFYYNSNNGTWLLQLQLLLRKRKRRKKMKEIRLVSKSSILPNKKMNNALSNWKQRNNEDQAARIVLDDTRSSASMDDRPINKFRSDFVPEKKTLQPAWDFPTQPSVVVLVTH</sequence>
<evidence type="ECO:0000259" key="4">
    <source>
        <dbReference type="Pfam" id="PF17780"/>
    </source>
</evidence>
<evidence type="ECO:0000256" key="2">
    <source>
        <dbReference type="ARBA" id="ARBA00023242"/>
    </source>
</evidence>
<keyword evidence="2" id="KW-0539">Nucleus</keyword>
<evidence type="ECO:0000256" key="1">
    <source>
        <dbReference type="ARBA" id="ARBA00004123"/>
    </source>
</evidence>
<evidence type="ECO:0000313" key="5">
    <source>
        <dbReference type="EMBL" id="KAJ4949809.1"/>
    </source>
</evidence>